<dbReference type="InterPro" id="IPR004839">
    <property type="entry name" value="Aminotransferase_I/II_large"/>
</dbReference>
<keyword evidence="5" id="KW-0804">Transcription</keyword>
<comment type="similarity">
    <text evidence="1">In the C-terminal section; belongs to the class-I pyridoxal-phosphate-dependent aminotransferase family.</text>
</comment>
<dbReference type="GO" id="GO:0008483">
    <property type="term" value="F:transaminase activity"/>
    <property type="evidence" value="ECO:0007669"/>
    <property type="project" value="UniProtKB-KW"/>
</dbReference>
<accession>A0A2S8JBJ8</accession>
<feature type="domain" description="HTH gntR-type" evidence="6">
    <location>
        <begin position="39"/>
        <end position="107"/>
    </location>
</feature>
<evidence type="ECO:0000313" key="7">
    <source>
        <dbReference type="EMBL" id="PQP24390.1"/>
    </source>
</evidence>
<dbReference type="InterPro" id="IPR036390">
    <property type="entry name" value="WH_DNA-bd_sf"/>
</dbReference>
<dbReference type="GO" id="GO:0003677">
    <property type="term" value="F:DNA binding"/>
    <property type="evidence" value="ECO:0007669"/>
    <property type="project" value="UniProtKB-KW"/>
</dbReference>
<dbReference type="SUPFAM" id="SSF53383">
    <property type="entry name" value="PLP-dependent transferases"/>
    <property type="match status" value="1"/>
</dbReference>
<name>A0A2S8JBJ8_RHOOP</name>
<evidence type="ECO:0000256" key="2">
    <source>
        <dbReference type="ARBA" id="ARBA00022898"/>
    </source>
</evidence>
<dbReference type="Pfam" id="PF00392">
    <property type="entry name" value="GntR"/>
    <property type="match status" value="1"/>
</dbReference>
<dbReference type="InterPro" id="IPR000524">
    <property type="entry name" value="Tscrpt_reg_HTH_GntR"/>
</dbReference>
<evidence type="ECO:0000256" key="5">
    <source>
        <dbReference type="ARBA" id="ARBA00023163"/>
    </source>
</evidence>
<evidence type="ECO:0000256" key="1">
    <source>
        <dbReference type="ARBA" id="ARBA00005384"/>
    </source>
</evidence>
<gene>
    <name evidence="7" type="ORF">C5613_14230</name>
</gene>
<dbReference type="SMART" id="SM00345">
    <property type="entry name" value="HTH_GNTR"/>
    <property type="match status" value="1"/>
</dbReference>
<dbReference type="GO" id="GO:0003700">
    <property type="term" value="F:DNA-binding transcription factor activity"/>
    <property type="evidence" value="ECO:0007669"/>
    <property type="project" value="InterPro"/>
</dbReference>
<dbReference type="PROSITE" id="PS50949">
    <property type="entry name" value="HTH_GNTR"/>
    <property type="match status" value="1"/>
</dbReference>
<dbReference type="GO" id="GO:0030170">
    <property type="term" value="F:pyridoxal phosphate binding"/>
    <property type="evidence" value="ECO:0007669"/>
    <property type="project" value="InterPro"/>
</dbReference>
<proteinExistence type="inferred from homology"/>
<keyword evidence="7" id="KW-0032">Aminotransferase</keyword>
<dbReference type="Gene3D" id="3.40.640.10">
    <property type="entry name" value="Type I PLP-dependent aspartate aminotransferase-like (Major domain)"/>
    <property type="match status" value="1"/>
</dbReference>
<organism evidence="7 8">
    <name type="scientific">Rhodococcus opacus</name>
    <name type="common">Nocardia opaca</name>
    <dbReference type="NCBI Taxonomy" id="37919"/>
    <lineage>
        <taxon>Bacteria</taxon>
        <taxon>Bacillati</taxon>
        <taxon>Actinomycetota</taxon>
        <taxon>Actinomycetes</taxon>
        <taxon>Mycobacteriales</taxon>
        <taxon>Nocardiaceae</taxon>
        <taxon>Rhodococcus</taxon>
    </lineage>
</organism>
<dbReference type="SUPFAM" id="SSF46785">
    <property type="entry name" value="Winged helix' DNA-binding domain"/>
    <property type="match status" value="1"/>
</dbReference>
<evidence type="ECO:0000256" key="3">
    <source>
        <dbReference type="ARBA" id="ARBA00023015"/>
    </source>
</evidence>
<dbReference type="InterPro" id="IPR036388">
    <property type="entry name" value="WH-like_DNA-bd_sf"/>
</dbReference>
<keyword evidence="4" id="KW-0238">DNA-binding</keyword>
<dbReference type="InterPro" id="IPR015421">
    <property type="entry name" value="PyrdxlP-dep_Trfase_major"/>
</dbReference>
<evidence type="ECO:0000313" key="8">
    <source>
        <dbReference type="Proteomes" id="UP000239290"/>
    </source>
</evidence>
<dbReference type="AlphaFoldDB" id="A0A2S8JBJ8"/>
<comment type="caution">
    <text evidence="7">The sequence shown here is derived from an EMBL/GenBank/DDBJ whole genome shotgun (WGS) entry which is preliminary data.</text>
</comment>
<keyword evidence="3" id="KW-0805">Transcription regulation</keyword>
<dbReference type="InterPro" id="IPR051446">
    <property type="entry name" value="HTH_trans_reg/aminotransferase"/>
</dbReference>
<dbReference type="InterPro" id="IPR015424">
    <property type="entry name" value="PyrdxlP-dep_Trfase"/>
</dbReference>
<keyword evidence="2" id="KW-0663">Pyridoxal phosphate</keyword>
<dbReference type="CDD" id="cd07377">
    <property type="entry name" value="WHTH_GntR"/>
    <property type="match status" value="1"/>
</dbReference>
<dbReference type="PANTHER" id="PTHR46577:SF1">
    <property type="entry name" value="HTH-TYPE TRANSCRIPTIONAL REGULATORY PROTEIN GABR"/>
    <property type="match status" value="1"/>
</dbReference>
<reference evidence="8" key="1">
    <citation type="submission" date="2018-02" db="EMBL/GenBank/DDBJ databases">
        <title>Draft genome sequencing of Rhodococcus opacus KU647198.</title>
        <authorList>
            <person name="Zheng B.-X."/>
        </authorList>
    </citation>
    <scope>NUCLEOTIDE SEQUENCE [LARGE SCALE GENOMIC DNA]</scope>
    <source>
        <strain evidence="8">04-OD7</strain>
    </source>
</reference>
<dbReference type="Pfam" id="PF00155">
    <property type="entry name" value="Aminotran_1_2"/>
    <property type="match status" value="1"/>
</dbReference>
<sequence>MWISFQIHNHQYRQTSIVGTMPRISPELHLTLRLPDTDAPLRHRIAESILDEIRGGRLRPGDPLPSSRALAEHLTVARASVVDAYDELCSSGYANARAGSGTRIAPGADVAARAHVASHTITRTSDRASSAAPRMPAALWDLTPGHPDPALISTVDWRRAWRTAAAAAVTSDVPGPGAHPELRRSLAVHLRRTRGIAARPDELVIVPGVAAALRTVVAAAGLGGRGVVFEEPGYSRARTVLDDSGVRTRSVSVDGDGLDPALLRATDAAAYCTPAHQYPMGARMPVGRRARLVADAAASGTVIIEDDYDGEFRYDVSALPALRSIDRGPECVAYVGTASKILTPSIRVAWVIAPPALRPGLVRALDASGEACCATTALALAHFIDSGALSRHLARASRTYSARRAAFVTALQQQLSAVDTDGAGLAGIEAGLHVVLTLPDSVDDVAVSAELQDHGVTVPSLADYRTTAGGPRGLVCGYARLPESQARGAAEAIGRVVRQHLG</sequence>
<dbReference type="Proteomes" id="UP000239290">
    <property type="component" value="Unassembled WGS sequence"/>
</dbReference>
<dbReference type="CDD" id="cd00609">
    <property type="entry name" value="AAT_like"/>
    <property type="match status" value="1"/>
</dbReference>
<keyword evidence="7" id="KW-0808">Transferase</keyword>
<dbReference type="PANTHER" id="PTHR46577">
    <property type="entry name" value="HTH-TYPE TRANSCRIPTIONAL REGULATORY PROTEIN GABR"/>
    <property type="match status" value="1"/>
</dbReference>
<dbReference type="Gene3D" id="1.10.10.10">
    <property type="entry name" value="Winged helix-like DNA-binding domain superfamily/Winged helix DNA-binding domain"/>
    <property type="match status" value="1"/>
</dbReference>
<evidence type="ECO:0000256" key="4">
    <source>
        <dbReference type="ARBA" id="ARBA00023125"/>
    </source>
</evidence>
<evidence type="ECO:0000259" key="6">
    <source>
        <dbReference type="PROSITE" id="PS50949"/>
    </source>
</evidence>
<protein>
    <submittedName>
        <fullName evidence="7">PLP-dependent aminotransferase family protein</fullName>
    </submittedName>
</protein>
<dbReference type="EMBL" id="PUIO01000014">
    <property type="protein sequence ID" value="PQP24390.1"/>
    <property type="molecule type" value="Genomic_DNA"/>
</dbReference>